<evidence type="ECO:0000313" key="1">
    <source>
        <dbReference type="EMBL" id="MEJ8633210.1"/>
    </source>
</evidence>
<gene>
    <name evidence="1" type="ORF">WKI67_07355</name>
</gene>
<keyword evidence="2" id="KW-1185">Reference proteome</keyword>
<dbReference type="Proteomes" id="UP001377168">
    <property type="component" value="Unassembled WGS sequence"/>
</dbReference>
<evidence type="ECO:0000313" key="2">
    <source>
        <dbReference type="Proteomes" id="UP001377168"/>
    </source>
</evidence>
<comment type="caution">
    <text evidence="1">The sequence shown here is derived from an EMBL/GenBank/DDBJ whole genome shotgun (WGS) entry which is preliminary data.</text>
</comment>
<dbReference type="EMBL" id="JBBKAJ010000022">
    <property type="protein sequence ID" value="MEJ8633210.1"/>
    <property type="molecule type" value="Genomic_DNA"/>
</dbReference>
<protein>
    <submittedName>
        <fullName evidence="1">Uncharacterized protein</fullName>
    </submittedName>
</protein>
<accession>A0ACC6PPG3</accession>
<reference evidence="1" key="1">
    <citation type="submission" date="2024-03" db="EMBL/GenBank/DDBJ databases">
        <title>Novel Streptomyces species of biotechnological and ecological value are a feature of Machair soil.</title>
        <authorList>
            <person name="Prole J.R."/>
            <person name="Goodfellow M."/>
            <person name="Allenby N."/>
            <person name="Ward A.C."/>
        </authorList>
    </citation>
    <scope>NUCLEOTIDE SEQUENCE</scope>
    <source>
        <strain evidence="1">MS2.AVA.5</strain>
    </source>
</reference>
<sequence>MHRDVDSSPTWTLGVRTRWHRTGIRVPRCARCRDGHRIEQATMVLAVAAVIAYSASGQLDRLLGILPSTSSGRVLSAVWAVVACIPALAWIATRQAWLPWQRLAPRRLRHARRHPGVQELREDGWKYRPGPFPYWQNPEDPALVRLSAPPAGARKAAGCVTAVLGLASVVVTVVLYLRDSELAAVFLVAALGLFFLSSKINPEA</sequence>
<name>A0ACC6PPG3_9ACTN</name>
<organism evidence="1 2">
    <name type="scientific">Streptomyces achmelvichensis</name>
    <dbReference type="NCBI Taxonomy" id="3134111"/>
    <lineage>
        <taxon>Bacteria</taxon>
        <taxon>Bacillati</taxon>
        <taxon>Actinomycetota</taxon>
        <taxon>Actinomycetes</taxon>
        <taxon>Kitasatosporales</taxon>
        <taxon>Streptomycetaceae</taxon>
        <taxon>Streptomyces</taxon>
    </lineage>
</organism>
<proteinExistence type="predicted"/>